<dbReference type="PANTHER" id="PTHR33238:SF7">
    <property type="entry name" value="IRON-DEPENDENT TRANSCRIPTIONAL REGULATOR"/>
    <property type="match status" value="1"/>
</dbReference>
<evidence type="ECO:0000259" key="2">
    <source>
        <dbReference type="SMART" id="SM00899"/>
    </source>
</evidence>
<dbReference type="GO" id="GO:0046914">
    <property type="term" value="F:transition metal ion binding"/>
    <property type="evidence" value="ECO:0007669"/>
    <property type="project" value="InterPro"/>
</dbReference>
<name>A0A7X8XWR7_9BACT</name>
<dbReference type="RefSeq" id="WP_168883261.1">
    <property type="nucleotide sequence ID" value="NZ_JABAIL010000004.1"/>
</dbReference>
<dbReference type="PANTHER" id="PTHR33238">
    <property type="entry name" value="IRON (METAL) DEPENDENT REPRESSOR, DTXR FAMILY"/>
    <property type="match status" value="1"/>
</dbReference>
<evidence type="ECO:0000313" key="4">
    <source>
        <dbReference type="Proteomes" id="UP000585050"/>
    </source>
</evidence>
<evidence type="ECO:0000256" key="1">
    <source>
        <dbReference type="ARBA" id="ARBA00023004"/>
    </source>
</evidence>
<dbReference type="Pfam" id="PF02742">
    <property type="entry name" value="Fe_dep_repr_C"/>
    <property type="match status" value="1"/>
</dbReference>
<protein>
    <submittedName>
        <fullName evidence="3">Metal-dependent transcriptional regulator</fullName>
    </submittedName>
</protein>
<dbReference type="Proteomes" id="UP000585050">
    <property type="component" value="Unassembled WGS sequence"/>
</dbReference>
<dbReference type="SMART" id="SM00899">
    <property type="entry name" value="FeoA"/>
    <property type="match status" value="2"/>
</dbReference>
<comment type="caution">
    <text evidence="3">The sequence shown here is derived from an EMBL/GenBank/DDBJ whole genome shotgun (WGS) entry which is preliminary data.</text>
</comment>
<dbReference type="SUPFAM" id="SSF47979">
    <property type="entry name" value="Iron-dependent repressor protein, dimerization domain"/>
    <property type="match status" value="1"/>
</dbReference>
<keyword evidence="4" id="KW-1185">Reference proteome</keyword>
<dbReference type="AlphaFoldDB" id="A0A7X8XWR7"/>
<dbReference type="Gene3D" id="1.10.10.10">
    <property type="entry name" value="Winged helix-like DNA-binding domain superfamily/Winged helix DNA-binding domain"/>
    <property type="match status" value="1"/>
</dbReference>
<dbReference type="InterPro" id="IPR008988">
    <property type="entry name" value="Transcriptional_repressor_C"/>
</dbReference>
<dbReference type="Gene3D" id="2.30.30.90">
    <property type="match status" value="1"/>
</dbReference>
<keyword evidence="1" id="KW-0408">Iron</keyword>
<feature type="domain" description="Ferrous iron transporter FeoA-like" evidence="2">
    <location>
        <begin position="157"/>
        <end position="228"/>
    </location>
</feature>
<evidence type="ECO:0000313" key="3">
    <source>
        <dbReference type="EMBL" id="NLR92553.1"/>
    </source>
</evidence>
<dbReference type="InterPro" id="IPR007167">
    <property type="entry name" value="Fe-transptr_FeoA-like"/>
</dbReference>
<dbReference type="InterPro" id="IPR036388">
    <property type="entry name" value="WH-like_DNA-bd_sf"/>
</dbReference>
<dbReference type="InterPro" id="IPR038157">
    <property type="entry name" value="FeoA_core_dom"/>
</dbReference>
<gene>
    <name evidence="3" type="ORF">HGP29_15145</name>
</gene>
<sequence>MRSIINWITGKWNSTPQMFIEEDILKIIFKINEDKLTICKKDILEKLDYPQDSIEKAIATLLFYNEISEDKEYFEIEEKGKKRAIKLIRKHRIYEKYLAEKTGFSKSNWHHKAEKKEHLLTDEQVDNMEKELGFPKFDPHGDPIPTKDGVLPKLKGKTLNLVTSSTIVKIIHMEDEPHDIYKSLIKKEIHMGSIMKVQKQSNGTIDYYTEGKHLKLSKKEAKNLQVVIIEQLDDIPMGVIRLTALKSNEKAIITGLSSECRGINRRRLLDLGFVKGTKISIGMVSPMQDPKAFLIRETLIALRKEQTDMILIKKLDHDTK</sequence>
<dbReference type="EMBL" id="JABAIL010000004">
    <property type="protein sequence ID" value="NLR92553.1"/>
    <property type="molecule type" value="Genomic_DNA"/>
</dbReference>
<proteinExistence type="predicted"/>
<dbReference type="GO" id="GO:0046983">
    <property type="term" value="F:protein dimerization activity"/>
    <property type="evidence" value="ECO:0007669"/>
    <property type="project" value="InterPro"/>
</dbReference>
<dbReference type="InterPro" id="IPR001367">
    <property type="entry name" value="Fe_dep_repressor"/>
</dbReference>
<dbReference type="InterPro" id="IPR050536">
    <property type="entry name" value="DtxR_MntR_Metal-Reg"/>
</dbReference>
<dbReference type="SUPFAM" id="SSF50037">
    <property type="entry name" value="C-terminal domain of transcriptional repressors"/>
    <property type="match status" value="1"/>
</dbReference>
<reference evidence="3 4" key="1">
    <citation type="submission" date="2020-04" db="EMBL/GenBank/DDBJ databases">
        <title>Flammeovirga sp. SR4, a novel species isolated from seawater.</title>
        <authorList>
            <person name="Wang X."/>
        </authorList>
    </citation>
    <scope>NUCLEOTIDE SEQUENCE [LARGE SCALE GENOMIC DNA]</scope>
    <source>
        <strain evidence="3 4">SR4</strain>
    </source>
</reference>
<feature type="domain" description="Ferrous iron transporter FeoA-like" evidence="2">
    <location>
        <begin position="240"/>
        <end position="314"/>
    </location>
</feature>
<accession>A0A7X8XWR7</accession>
<dbReference type="Pfam" id="PF04023">
    <property type="entry name" value="FeoA"/>
    <property type="match status" value="1"/>
</dbReference>
<organism evidence="3 4">
    <name type="scientific">Flammeovirga agarivorans</name>
    <dbReference type="NCBI Taxonomy" id="2726742"/>
    <lineage>
        <taxon>Bacteria</taxon>
        <taxon>Pseudomonadati</taxon>
        <taxon>Bacteroidota</taxon>
        <taxon>Cytophagia</taxon>
        <taxon>Cytophagales</taxon>
        <taxon>Flammeovirgaceae</taxon>
        <taxon>Flammeovirga</taxon>
    </lineage>
</organism>
<dbReference type="InterPro" id="IPR036421">
    <property type="entry name" value="Fe_dep_repressor_sf"/>
</dbReference>